<dbReference type="EMBL" id="JACGWN010000009">
    <property type="protein sequence ID" value="KAL0434203.1"/>
    <property type="molecule type" value="Genomic_DNA"/>
</dbReference>
<dbReference type="InterPro" id="IPR013103">
    <property type="entry name" value="RVT_2"/>
</dbReference>
<evidence type="ECO:0000313" key="3">
    <source>
        <dbReference type="EMBL" id="KAL0434203.1"/>
    </source>
</evidence>
<proteinExistence type="predicted"/>
<comment type="caution">
    <text evidence="3">The sequence shown here is derived from an EMBL/GenBank/DDBJ whole genome shotgun (WGS) entry which is preliminary data.</text>
</comment>
<gene>
    <name evidence="3" type="ORF">Slati_2754600</name>
</gene>
<feature type="chain" id="PRO_5043565319" description="Reverse transcriptase Ty1/copia-type domain-containing protein" evidence="1">
    <location>
        <begin position="16"/>
        <end position="289"/>
    </location>
</feature>
<dbReference type="Pfam" id="PF07727">
    <property type="entry name" value="RVT_2"/>
    <property type="match status" value="1"/>
</dbReference>
<reference evidence="3" key="1">
    <citation type="submission" date="2020-06" db="EMBL/GenBank/DDBJ databases">
        <authorList>
            <person name="Li T."/>
            <person name="Hu X."/>
            <person name="Zhang T."/>
            <person name="Song X."/>
            <person name="Zhang H."/>
            <person name="Dai N."/>
            <person name="Sheng W."/>
            <person name="Hou X."/>
            <person name="Wei L."/>
        </authorList>
    </citation>
    <scope>NUCLEOTIDE SEQUENCE</scope>
    <source>
        <strain evidence="3">KEN1</strain>
        <tissue evidence="3">Leaf</tissue>
    </source>
</reference>
<dbReference type="InterPro" id="IPR043502">
    <property type="entry name" value="DNA/RNA_pol_sf"/>
</dbReference>
<sequence length="289" mass="33346">MAKFIWILLAVTAWCDYEIWQMDVKTIFLNSFVEEEIYRDQPEGFTSVVEEQKVCRLQRSIYGLKQASQSWNTYFDEVIRGYDFIKNEFGPYAYKKISGSSIAYLALYVDDILLIGNDVKMLETLKHGFSLNYLKRTKDMFLIYDDGELIPKGYSDTSFQSEDDDANSKQSTTVDSTTAAEYIAAKEAVWMKNYIQELDVVPSINEPVVIFCDNNGAIGQEKKPRSHHHSKLTFRRYHLLREIESRGDVRMDRVSAAKNTADPLTKPISQIARTQHVDKMDLRSMGDSF</sequence>
<protein>
    <recommendedName>
        <fullName evidence="2">Reverse transcriptase Ty1/copia-type domain-containing protein</fullName>
    </recommendedName>
</protein>
<evidence type="ECO:0000259" key="2">
    <source>
        <dbReference type="Pfam" id="PF07727"/>
    </source>
</evidence>
<feature type="signal peptide" evidence="1">
    <location>
        <begin position="1"/>
        <end position="15"/>
    </location>
</feature>
<feature type="domain" description="Reverse transcriptase Ty1/copia-type" evidence="2">
    <location>
        <begin position="5"/>
        <end position="132"/>
    </location>
</feature>
<dbReference type="SUPFAM" id="SSF56672">
    <property type="entry name" value="DNA/RNA polymerases"/>
    <property type="match status" value="1"/>
</dbReference>
<reference evidence="3" key="2">
    <citation type="journal article" date="2024" name="Plant">
        <title>Genomic evolution and insights into agronomic trait innovations of Sesamum species.</title>
        <authorList>
            <person name="Miao H."/>
            <person name="Wang L."/>
            <person name="Qu L."/>
            <person name="Liu H."/>
            <person name="Sun Y."/>
            <person name="Le M."/>
            <person name="Wang Q."/>
            <person name="Wei S."/>
            <person name="Zheng Y."/>
            <person name="Lin W."/>
            <person name="Duan Y."/>
            <person name="Cao H."/>
            <person name="Xiong S."/>
            <person name="Wang X."/>
            <person name="Wei L."/>
            <person name="Li C."/>
            <person name="Ma Q."/>
            <person name="Ju M."/>
            <person name="Zhao R."/>
            <person name="Li G."/>
            <person name="Mu C."/>
            <person name="Tian Q."/>
            <person name="Mei H."/>
            <person name="Zhang T."/>
            <person name="Gao T."/>
            <person name="Zhang H."/>
        </authorList>
    </citation>
    <scope>NUCLEOTIDE SEQUENCE</scope>
    <source>
        <strain evidence="3">KEN1</strain>
    </source>
</reference>
<name>A0AAW2VXY3_9LAMI</name>
<organism evidence="3">
    <name type="scientific">Sesamum latifolium</name>
    <dbReference type="NCBI Taxonomy" id="2727402"/>
    <lineage>
        <taxon>Eukaryota</taxon>
        <taxon>Viridiplantae</taxon>
        <taxon>Streptophyta</taxon>
        <taxon>Embryophyta</taxon>
        <taxon>Tracheophyta</taxon>
        <taxon>Spermatophyta</taxon>
        <taxon>Magnoliopsida</taxon>
        <taxon>eudicotyledons</taxon>
        <taxon>Gunneridae</taxon>
        <taxon>Pentapetalae</taxon>
        <taxon>asterids</taxon>
        <taxon>lamiids</taxon>
        <taxon>Lamiales</taxon>
        <taxon>Pedaliaceae</taxon>
        <taxon>Sesamum</taxon>
    </lineage>
</organism>
<dbReference type="CDD" id="cd09272">
    <property type="entry name" value="RNase_HI_RT_Ty1"/>
    <property type="match status" value="1"/>
</dbReference>
<evidence type="ECO:0000256" key="1">
    <source>
        <dbReference type="SAM" id="SignalP"/>
    </source>
</evidence>
<dbReference type="AlphaFoldDB" id="A0AAW2VXY3"/>
<accession>A0AAW2VXY3</accession>
<keyword evidence="1" id="KW-0732">Signal</keyword>